<dbReference type="EMBL" id="KQ086480">
    <property type="protein sequence ID" value="KLO04629.1"/>
    <property type="molecule type" value="Genomic_DNA"/>
</dbReference>
<dbReference type="AlphaFoldDB" id="A0A0H2QYZ4"/>
<keyword evidence="3" id="KW-1185">Reference proteome</keyword>
<name>A0A0H2QYZ4_9AGAM</name>
<feature type="compositionally biased region" description="Acidic residues" evidence="1">
    <location>
        <begin position="774"/>
        <end position="789"/>
    </location>
</feature>
<dbReference type="InParanoid" id="A0A0H2QYZ4"/>
<evidence type="ECO:0000313" key="2">
    <source>
        <dbReference type="EMBL" id="KLO04629.1"/>
    </source>
</evidence>
<dbReference type="Pfam" id="PF18758">
    <property type="entry name" value="KDZ"/>
    <property type="match status" value="1"/>
</dbReference>
<proteinExistence type="predicted"/>
<gene>
    <name evidence="2" type="ORF">SCHPADRAFT_840419</name>
</gene>
<evidence type="ECO:0000256" key="1">
    <source>
        <dbReference type="SAM" id="MobiDB-lite"/>
    </source>
</evidence>
<dbReference type="STRING" id="27342.A0A0H2QYZ4"/>
<feature type="region of interest" description="Disordered" evidence="1">
    <location>
        <begin position="748"/>
        <end position="789"/>
    </location>
</feature>
<dbReference type="PANTHER" id="PTHR33096:SF1">
    <property type="entry name" value="CXC1-LIKE CYSTEINE CLUSTER ASSOCIATED WITH KDZ TRANSPOSASES DOMAIN-CONTAINING PROTEIN"/>
    <property type="match status" value="1"/>
</dbReference>
<evidence type="ECO:0000313" key="3">
    <source>
        <dbReference type="Proteomes" id="UP000053477"/>
    </source>
</evidence>
<organism evidence="2 3">
    <name type="scientific">Schizopora paradoxa</name>
    <dbReference type="NCBI Taxonomy" id="27342"/>
    <lineage>
        <taxon>Eukaryota</taxon>
        <taxon>Fungi</taxon>
        <taxon>Dikarya</taxon>
        <taxon>Basidiomycota</taxon>
        <taxon>Agaricomycotina</taxon>
        <taxon>Agaricomycetes</taxon>
        <taxon>Hymenochaetales</taxon>
        <taxon>Schizoporaceae</taxon>
        <taxon>Schizopora</taxon>
    </lineage>
</organism>
<dbReference type="PANTHER" id="PTHR33096">
    <property type="entry name" value="CXC2 DOMAIN-CONTAINING PROTEIN"/>
    <property type="match status" value="1"/>
</dbReference>
<dbReference type="InterPro" id="IPR040521">
    <property type="entry name" value="KDZ"/>
</dbReference>
<feature type="compositionally biased region" description="Polar residues" evidence="1">
    <location>
        <begin position="758"/>
        <end position="773"/>
    </location>
</feature>
<evidence type="ECO:0008006" key="4">
    <source>
        <dbReference type="Google" id="ProtNLM"/>
    </source>
</evidence>
<feature type="region of interest" description="Disordered" evidence="1">
    <location>
        <begin position="168"/>
        <end position="203"/>
    </location>
</feature>
<protein>
    <recommendedName>
        <fullName evidence="4">CxC1-like cysteine cluster associated with KDZ transposases domain-containing protein</fullName>
    </recommendedName>
</protein>
<dbReference type="OrthoDB" id="2505969at2759"/>
<dbReference type="Proteomes" id="UP000053477">
    <property type="component" value="Unassembled WGS sequence"/>
</dbReference>
<sequence length="805" mass="90605">LARHGYLATAPLHPNSAVSFAALSVYNACNSRCPQFSIQAFVRAQCDLQKTVYRPSMRRALSAAFDAYVEILEMVRSDIAAALYNGRRHEHLSICPPCTYVQEGETALEHSALLCMDGNESLKRVLRTRTLEQPEAQPVSVERPDDRKRGDAIYVERQDVDIFKDDVKKRAAPQAVPEPNPTQGIETETQETTDGASPVDGVTENTPCVDRWSNLASDSKKRMWGIFDETGIFLAACRHGAVFAICDMVKSGELAKYPLAIVNRLLELFGERILVGYDIGCGFSVTANNSTNLGPRLRAMRAHLCVNAFHGHAHCRSCQVQWHPLYTKGTGLEDFEGCERVFSESNKVAGVTRHASVFHRRQAILRHFHRWNGDKYNESICLGKFIVNNYRQAISVIATAEPELKFRMQQLSISSYETFDAWLAEEKQYLLGLKNAPKVNNLAVEYVSTLKRLSAAKESYAKTRVAWDTIAPEEIEASMFYRQDSSRTATLETARLHGIESIITLQEAAESLEKKLGIAVRWTEASEGWKEATRDEATRSYFRALEHLENLAVQRMFELTKLNQAGTGYKLRTQIAKALKTRSQAIRNAVNNYNNAASLITPARPPIDIESVLEHVYLGEFDLLRDSRYGVQTKPWASTAGREACALYFKLQRAREELERLNIEARRLFTFIRDRARAMDECLKKLRLDNPALAFQLQQHQSLVASCDSIHLRRLYGLVRLEGFSGVREYGVAVRGFFHSYDVGQPSSSTEAPIDVTTAPSSTEPQGNTNYTMQEEEADEAADEEEDDHDTQMAAMMHVFSIVDD</sequence>
<accession>A0A0H2QYZ4</accession>
<reference evidence="2 3" key="1">
    <citation type="submission" date="2015-04" db="EMBL/GenBank/DDBJ databases">
        <title>Complete genome sequence of Schizopora paradoxa KUC8140, a cosmopolitan wood degrader in East Asia.</title>
        <authorList>
            <consortium name="DOE Joint Genome Institute"/>
            <person name="Min B."/>
            <person name="Park H."/>
            <person name="Jang Y."/>
            <person name="Kim J.-J."/>
            <person name="Kim K.H."/>
            <person name="Pangilinan J."/>
            <person name="Lipzen A."/>
            <person name="Riley R."/>
            <person name="Grigoriev I.V."/>
            <person name="Spatafora J.W."/>
            <person name="Choi I.-G."/>
        </authorList>
    </citation>
    <scope>NUCLEOTIDE SEQUENCE [LARGE SCALE GENOMIC DNA]</scope>
    <source>
        <strain evidence="2 3">KUC8140</strain>
    </source>
</reference>
<feature type="non-terminal residue" evidence="2">
    <location>
        <position position="1"/>
    </location>
</feature>